<evidence type="ECO:0000256" key="1">
    <source>
        <dbReference type="SAM" id="MobiDB-lite"/>
    </source>
</evidence>
<organism evidence="2 3">
    <name type="scientific">Kwoniella heveanensis BCC8398</name>
    <dbReference type="NCBI Taxonomy" id="1296120"/>
    <lineage>
        <taxon>Eukaryota</taxon>
        <taxon>Fungi</taxon>
        <taxon>Dikarya</taxon>
        <taxon>Basidiomycota</taxon>
        <taxon>Agaricomycotina</taxon>
        <taxon>Tremellomycetes</taxon>
        <taxon>Tremellales</taxon>
        <taxon>Cryptococcaceae</taxon>
        <taxon>Kwoniella</taxon>
    </lineage>
</organism>
<protein>
    <submittedName>
        <fullName evidence="2">Uncharacterized protein</fullName>
    </submittedName>
</protein>
<dbReference type="EMBL" id="KI669510">
    <property type="protein sequence ID" value="OCF32244.1"/>
    <property type="molecule type" value="Genomic_DNA"/>
</dbReference>
<dbReference type="AlphaFoldDB" id="A0A1B9GM95"/>
<feature type="compositionally biased region" description="Low complexity" evidence="1">
    <location>
        <begin position="219"/>
        <end position="233"/>
    </location>
</feature>
<reference evidence="2 3" key="1">
    <citation type="submission" date="2013-07" db="EMBL/GenBank/DDBJ databases">
        <title>The Genome Sequence of Cryptococcus heveanensis BCC8398.</title>
        <authorList>
            <consortium name="The Broad Institute Genome Sequencing Platform"/>
            <person name="Cuomo C."/>
            <person name="Litvintseva A."/>
            <person name="Chen Y."/>
            <person name="Heitman J."/>
            <person name="Sun S."/>
            <person name="Springer D."/>
            <person name="Dromer F."/>
            <person name="Young S.K."/>
            <person name="Zeng Q."/>
            <person name="Gargeya S."/>
            <person name="Fitzgerald M."/>
            <person name="Abouelleil A."/>
            <person name="Alvarado L."/>
            <person name="Berlin A.M."/>
            <person name="Chapman S.B."/>
            <person name="Dewar J."/>
            <person name="Goldberg J."/>
            <person name="Griggs A."/>
            <person name="Gujja S."/>
            <person name="Hansen M."/>
            <person name="Howarth C."/>
            <person name="Imamovic A."/>
            <person name="Larimer J."/>
            <person name="McCowan C."/>
            <person name="Murphy C."/>
            <person name="Pearson M."/>
            <person name="Priest M."/>
            <person name="Roberts A."/>
            <person name="Saif S."/>
            <person name="Shea T."/>
            <person name="Sykes S."/>
            <person name="Wortman J."/>
            <person name="Nusbaum C."/>
            <person name="Birren B."/>
        </authorList>
    </citation>
    <scope>NUCLEOTIDE SEQUENCE [LARGE SCALE GENOMIC DNA]</scope>
    <source>
        <strain evidence="2 3">BCC8398</strain>
    </source>
</reference>
<dbReference type="Proteomes" id="UP000092666">
    <property type="component" value="Unassembled WGS sequence"/>
</dbReference>
<proteinExistence type="predicted"/>
<feature type="region of interest" description="Disordered" evidence="1">
    <location>
        <begin position="21"/>
        <end position="142"/>
    </location>
</feature>
<feature type="compositionally biased region" description="Basic and acidic residues" evidence="1">
    <location>
        <begin position="322"/>
        <end position="335"/>
    </location>
</feature>
<name>A0A1B9GM95_9TREE</name>
<feature type="compositionally biased region" description="Polar residues" evidence="1">
    <location>
        <begin position="161"/>
        <end position="177"/>
    </location>
</feature>
<dbReference type="OrthoDB" id="2687798at2759"/>
<gene>
    <name evidence="2" type="ORF">I316_06159</name>
</gene>
<keyword evidence="3" id="KW-1185">Reference proteome</keyword>
<sequence length="335" mass="34281">MYRLTLHRSLRSAAPARSFSIAASRLQKGPPLSQGHSTDKAHQTGHTDGDVQSASVRAGENARDKADASSSGDAQPFDAARQGSSGGTAKPSEAKGDAKDAGQAGALKDQVGGQDEAAPGVEFGKKEEAAGGTFTVGDSIKKTVAGGFDGLKKLRSEGKNFHTSARQSYAGKSTSPSADVEGSRTPKEGALQGDQNQHLAHKKASDPDTGKGNAAEDPSLPSKQNSSSSGSTSGDDKGLHTTARIEAAQPPKGYAKALPSEGNQAGYNAPPEALPPKLDSPYSAEATQAPEAGLKPASKVPHSSTAVDPPNEALRQAAKDGTLAERNEQPHAEYG</sequence>
<feature type="region of interest" description="Disordered" evidence="1">
    <location>
        <begin position="159"/>
        <end position="335"/>
    </location>
</feature>
<reference evidence="3" key="2">
    <citation type="submission" date="2013-12" db="EMBL/GenBank/DDBJ databases">
        <title>Evolution of pathogenesis and genome organization in the Tremellales.</title>
        <authorList>
            <person name="Cuomo C."/>
            <person name="Litvintseva A."/>
            <person name="Heitman J."/>
            <person name="Chen Y."/>
            <person name="Sun S."/>
            <person name="Springer D."/>
            <person name="Dromer F."/>
            <person name="Young S."/>
            <person name="Zeng Q."/>
            <person name="Chapman S."/>
            <person name="Gujja S."/>
            <person name="Saif S."/>
            <person name="Birren B."/>
        </authorList>
    </citation>
    <scope>NUCLEOTIDE SEQUENCE [LARGE SCALE GENOMIC DNA]</scope>
    <source>
        <strain evidence="3">BCC8398</strain>
    </source>
</reference>
<evidence type="ECO:0000313" key="2">
    <source>
        <dbReference type="EMBL" id="OCF32244.1"/>
    </source>
</evidence>
<accession>A0A1B9GM95</accession>
<evidence type="ECO:0000313" key="3">
    <source>
        <dbReference type="Proteomes" id="UP000092666"/>
    </source>
</evidence>
<feature type="compositionally biased region" description="Basic and acidic residues" evidence="1">
    <location>
        <begin position="37"/>
        <end position="49"/>
    </location>
</feature>